<feature type="chain" id="PRO_5012812198" evidence="1">
    <location>
        <begin position="26"/>
        <end position="212"/>
    </location>
</feature>
<sequence length="212" mass="22953">MITLFSTTSTLALLQIALLAGSVLAAPLDPAKFDNVLINRASGSIGLDPAEKYTNGNVKHQMKHGPCPLQGPPHQPCITRNALDEARKGGFKNDATELEGRDGNKLEARMFGSLMNILRSGVLRSVTTDPGKKAAELSRVSSGSAAIEVEERDEQGEYKKRFSNGASHHVAMGLAKVAPHTSTNGHRLLELEEREIMDADLKTRDWQLDGLD</sequence>
<proteinExistence type="predicted"/>
<dbReference type="AlphaFoldDB" id="A0A2A9NC88"/>
<keyword evidence="3" id="KW-1185">Reference proteome</keyword>
<name>A0A2A9NC88_9AGAR</name>
<keyword evidence="1" id="KW-0732">Signal</keyword>
<reference evidence="2 3" key="1">
    <citation type="submission" date="2014-02" db="EMBL/GenBank/DDBJ databases">
        <title>Transposable element dynamics among asymbiotic and ectomycorrhizal Amanita fungi.</title>
        <authorList>
            <consortium name="DOE Joint Genome Institute"/>
            <person name="Hess J."/>
            <person name="Skrede I."/>
            <person name="Wolfe B."/>
            <person name="LaButti K."/>
            <person name="Ohm R.A."/>
            <person name="Grigoriev I.V."/>
            <person name="Pringle A."/>
        </authorList>
    </citation>
    <scope>NUCLEOTIDE SEQUENCE [LARGE SCALE GENOMIC DNA]</scope>
    <source>
        <strain evidence="2 3">SKay4041</strain>
    </source>
</reference>
<gene>
    <name evidence="2" type="ORF">AMATHDRAFT_8538</name>
</gene>
<feature type="signal peptide" evidence="1">
    <location>
        <begin position="1"/>
        <end position="25"/>
    </location>
</feature>
<accession>A0A2A9NC88</accession>
<evidence type="ECO:0000256" key="1">
    <source>
        <dbReference type="SAM" id="SignalP"/>
    </source>
</evidence>
<evidence type="ECO:0000313" key="3">
    <source>
        <dbReference type="Proteomes" id="UP000242287"/>
    </source>
</evidence>
<organism evidence="2 3">
    <name type="scientific">Amanita thiersii Skay4041</name>
    <dbReference type="NCBI Taxonomy" id="703135"/>
    <lineage>
        <taxon>Eukaryota</taxon>
        <taxon>Fungi</taxon>
        <taxon>Dikarya</taxon>
        <taxon>Basidiomycota</taxon>
        <taxon>Agaricomycotina</taxon>
        <taxon>Agaricomycetes</taxon>
        <taxon>Agaricomycetidae</taxon>
        <taxon>Agaricales</taxon>
        <taxon>Pluteineae</taxon>
        <taxon>Amanitaceae</taxon>
        <taxon>Amanita</taxon>
    </lineage>
</organism>
<dbReference type="Proteomes" id="UP000242287">
    <property type="component" value="Unassembled WGS sequence"/>
</dbReference>
<dbReference type="EMBL" id="KZ302274">
    <property type="protein sequence ID" value="PFH45877.1"/>
    <property type="molecule type" value="Genomic_DNA"/>
</dbReference>
<evidence type="ECO:0000313" key="2">
    <source>
        <dbReference type="EMBL" id="PFH45877.1"/>
    </source>
</evidence>
<protein>
    <submittedName>
        <fullName evidence="2">Uncharacterized protein</fullName>
    </submittedName>
</protein>